<dbReference type="SMART" id="SM00236">
    <property type="entry name" value="fCBD"/>
    <property type="match status" value="1"/>
</dbReference>
<dbReference type="EMBL" id="BSXT01003097">
    <property type="protein sequence ID" value="GMF52518.1"/>
    <property type="molecule type" value="Genomic_DNA"/>
</dbReference>
<evidence type="ECO:0000313" key="6">
    <source>
        <dbReference type="Proteomes" id="UP001165121"/>
    </source>
</evidence>
<protein>
    <submittedName>
        <fullName evidence="5">Unnamed protein product</fullName>
    </submittedName>
</protein>
<dbReference type="GO" id="GO:0005576">
    <property type="term" value="C:extracellular region"/>
    <property type="evidence" value="ECO:0007669"/>
    <property type="project" value="InterPro"/>
</dbReference>
<dbReference type="Proteomes" id="UP001165121">
    <property type="component" value="Unassembled WGS sequence"/>
</dbReference>
<organism evidence="5 6">
    <name type="scientific">Phytophthora fragariaefolia</name>
    <dbReference type="NCBI Taxonomy" id="1490495"/>
    <lineage>
        <taxon>Eukaryota</taxon>
        <taxon>Sar</taxon>
        <taxon>Stramenopiles</taxon>
        <taxon>Oomycota</taxon>
        <taxon>Peronosporomycetes</taxon>
        <taxon>Peronosporales</taxon>
        <taxon>Peronosporaceae</taxon>
        <taxon>Phytophthora</taxon>
    </lineage>
</organism>
<evidence type="ECO:0000256" key="3">
    <source>
        <dbReference type="SAM" id="SignalP"/>
    </source>
</evidence>
<keyword evidence="1 3" id="KW-0732">Signal</keyword>
<comment type="caution">
    <text evidence="5">The sequence shown here is derived from an EMBL/GenBank/DDBJ whole genome shotgun (WGS) entry which is preliminary data.</text>
</comment>
<feature type="compositionally biased region" description="Low complexity" evidence="2">
    <location>
        <begin position="164"/>
        <end position="188"/>
    </location>
</feature>
<feature type="region of interest" description="Disordered" evidence="2">
    <location>
        <begin position="28"/>
        <end position="217"/>
    </location>
</feature>
<dbReference type="AlphaFoldDB" id="A0A9W6Y4B9"/>
<feature type="compositionally biased region" description="Low complexity" evidence="2">
    <location>
        <begin position="195"/>
        <end position="208"/>
    </location>
</feature>
<accession>A0A9W6Y4B9</accession>
<evidence type="ECO:0000259" key="4">
    <source>
        <dbReference type="PROSITE" id="PS51164"/>
    </source>
</evidence>
<feature type="chain" id="PRO_5040868614" evidence="3">
    <location>
        <begin position="26"/>
        <end position="322"/>
    </location>
</feature>
<evidence type="ECO:0000313" key="5">
    <source>
        <dbReference type="EMBL" id="GMF52518.1"/>
    </source>
</evidence>
<gene>
    <name evidence="5" type="ORF">Pfra01_002152400</name>
</gene>
<reference evidence="5" key="1">
    <citation type="submission" date="2023-04" db="EMBL/GenBank/DDBJ databases">
        <title>Phytophthora fragariaefolia NBRC 109709.</title>
        <authorList>
            <person name="Ichikawa N."/>
            <person name="Sato H."/>
            <person name="Tonouchi N."/>
        </authorList>
    </citation>
    <scope>NUCLEOTIDE SEQUENCE</scope>
    <source>
        <strain evidence="5">NBRC 109709</strain>
    </source>
</reference>
<dbReference type="PROSITE" id="PS51257">
    <property type="entry name" value="PROKAR_LIPOPROTEIN"/>
    <property type="match status" value="1"/>
</dbReference>
<dbReference type="PROSITE" id="PS51164">
    <property type="entry name" value="CBM1_2"/>
    <property type="match status" value="1"/>
</dbReference>
<dbReference type="InterPro" id="IPR035971">
    <property type="entry name" value="CBD_sf"/>
</dbReference>
<dbReference type="GO" id="GO:0005975">
    <property type="term" value="P:carbohydrate metabolic process"/>
    <property type="evidence" value="ECO:0007669"/>
    <property type="project" value="InterPro"/>
</dbReference>
<dbReference type="Pfam" id="PF00734">
    <property type="entry name" value="CBM_1"/>
    <property type="match status" value="1"/>
</dbReference>
<feature type="compositionally biased region" description="Polar residues" evidence="2">
    <location>
        <begin position="146"/>
        <end position="163"/>
    </location>
</feature>
<feature type="domain" description="CBM1" evidence="4">
    <location>
        <begin position="283"/>
        <end position="319"/>
    </location>
</feature>
<evidence type="ECO:0000256" key="2">
    <source>
        <dbReference type="SAM" id="MobiDB-lite"/>
    </source>
</evidence>
<feature type="signal peptide" evidence="3">
    <location>
        <begin position="1"/>
        <end position="25"/>
    </location>
</feature>
<proteinExistence type="predicted"/>
<keyword evidence="6" id="KW-1185">Reference proteome</keyword>
<dbReference type="OrthoDB" id="118501at2759"/>
<sequence length="322" mass="31803">MVKCNSILVFAALALACSFSNSVSAEIVGSGSTEKGSGGSAVVGPKPVGTSDAGSDVALKDAGASATTDTKTVTDAGSGSVSKDTGASATNDTKVVSISNEGSGSATGAATTDPKTSSVADTGSGSVMNHTGNGTVTVPKTAGDTKANSGSALNDTSVLTTTDASTVSPTATKAASTTTGTDTTAATPSSPPAAKPTSTSSPTNASTPEPTPTVKTGPQLIAGQVALVPSHDDCGGMGFNYTVYMPKHPATSPMTRLTCEAGYRCQDIDGSSIYSCDVWPSREPVSFYGQCGGGNYDGQTFCAPGAVCKYVSPSFSQCLPTY</sequence>
<dbReference type="GO" id="GO:0030248">
    <property type="term" value="F:cellulose binding"/>
    <property type="evidence" value="ECO:0007669"/>
    <property type="project" value="InterPro"/>
</dbReference>
<evidence type="ECO:0000256" key="1">
    <source>
        <dbReference type="ARBA" id="ARBA00022729"/>
    </source>
</evidence>
<dbReference type="InterPro" id="IPR000254">
    <property type="entry name" value="CBD"/>
</dbReference>
<name>A0A9W6Y4B9_9STRA</name>
<feature type="compositionally biased region" description="Polar residues" evidence="2">
    <location>
        <begin position="65"/>
        <end position="138"/>
    </location>
</feature>
<dbReference type="SUPFAM" id="SSF57180">
    <property type="entry name" value="Cellulose-binding domain"/>
    <property type="match status" value="1"/>
</dbReference>